<reference evidence="1 2" key="1">
    <citation type="submission" date="2014-12" db="EMBL/GenBank/DDBJ databases">
        <title>Comparative genome analysis of Bacillus coagulans HM-08, Clostridium butyricum HM-68, Bacillus subtilis HM-66 and Bacillus licheniformis BL-09.</title>
        <authorList>
            <person name="Zhang H."/>
        </authorList>
    </citation>
    <scope>NUCLEOTIDE SEQUENCE [LARGE SCALE GENOMIC DNA]</scope>
    <source>
        <strain evidence="1 2">HM-66</strain>
    </source>
</reference>
<dbReference type="Proteomes" id="UP000032247">
    <property type="component" value="Unassembled WGS sequence"/>
</dbReference>
<sequence length="40" mass="4864">MSRKVKALYTEFFTSEQYYLKDIRKTKQNPVYQTKEAKNS</sequence>
<protein>
    <submittedName>
        <fullName evidence="1">Uncharacterized protein</fullName>
    </submittedName>
</protein>
<accession>A0A0D1L400</accession>
<organism evidence="1 2">
    <name type="scientific">Bacillus subtilis</name>
    <dbReference type="NCBI Taxonomy" id="1423"/>
    <lineage>
        <taxon>Bacteria</taxon>
        <taxon>Bacillati</taxon>
        <taxon>Bacillota</taxon>
        <taxon>Bacilli</taxon>
        <taxon>Bacillales</taxon>
        <taxon>Bacillaceae</taxon>
        <taxon>Bacillus</taxon>
    </lineage>
</organism>
<evidence type="ECO:0000313" key="2">
    <source>
        <dbReference type="Proteomes" id="UP000032247"/>
    </source>
</evidence>
<dbReference type="PATRIC" id="fig|1423.173.peg.2550"/>
<evidence type="ECO:0000313" key="1">
    <source>
        <dbReference type="EMBL" id="KIU10441.1"/>
    </source>
</evidence>
<dbReference type="EMBL" id="JXBC01000004">
    <property type="protein sequence ID" value="KIU10441.1"/>
    <property type="molecule type" value="Genomic_DNA"/>
</dbReference>
<comment type="caution">
    <text evidence="1">The sequence shown here is derived from an EMBL/GenBank/DDBJ whole genome shotgun (WGS) entry which is preliminary data.</text>
</comment>
<gene>
    <name evidence="1" type="ORF">SC09_Contig25orf00167</name>
</gene>
<proteinExistence type="predicted"/>
<name>A0A0D1L400_BACIU</name>
<dbReference type="AlphaFoldDB" id="A0A0D1L400"/>